<comment type="caution">
    <text evidence="2">The sequence shown here is derived from an EMBL/GenBank/DDBJ whole genome shotgun (WGS) entry which is preliminary data.</text>
</comment>
<sequence length="481" mass="54393">MNGLDWKVGLPFLFFLAASSLPAAADNGPVRDIGDRLELFVDDWLIERLAGAELRLNEPALREVAFRFDAPGEGSTCLPSVILKDGDRYRMYYRGEPVKGLENTRYAESADGISWTRVKAGLYEENGSWENNIVFREPDTQELEVFIDGNPAAPAGERYKAFCRWKGKDAEGRAVRGVKILASADGLRWNPLQSDPVISLLRPKAVSILDSDNRAFWDGARNRYAGYLRVFRDGVRSIKFFESKDFRSWSEPEWLDFGPVPAEHLYTNVIGPYFRAPHLLLGFPKRFLPDRKFLDEYRWKGICDTCFISSRDGRKWDRRFMEAFLRPGTDPGNWVYHSRTLAAGGPVETAPGELSFYILEHYGLPDVRLRRATLRTDGFVSVRAGFAGGELLTRPLTFSGRELVLNYATSAAGRVRVEIQDQAGKPLPGFALEDCPEIYGDQLERPVAWKGGGDLSALAGRPVRLRFQLQDADLYSIRFRR</sequence>
<gene>
    <name evidence="2" type="ORF">BWY73_00371</name>
</gene>
<protein>
    <recommendedName>
        <fullName evidence="3">Glycosyl hydrolase family 32 N-terminal domain-containing protein</fullName>
    </recommendedName>
</protein>
<dbReference type="Gene3D" id="2.115.10.20">
    <property type="entry name" value="Glycosyl hydrolase domain, family 43"/>
    <property type="match status" value="1"/>
</dbReference>
<evidence type="ECO:0000313" key="2">
    <source>
        <dbReference type="EMBL" id="OPZ93337.1"/>
    </source>
</evidence>
<proteinExistence type="predicted"/>
<keyword evidence="1" id="KW-0732">Signal</keyword>
<accession>A0A1V5MJA7</accession>
<organism evidence="2">
    <name type="scientific">candidate division TA06 bacterium ADurb.Bin417</name>
    <dbReference type="NCBI Taxonomy" id="1852828"/>
    <lineage>
        <taxon>Bacteria</taxon>
        <taxon>Bacteria division TA06</taxon>
    </lineage>
</organism>
<reference evidence="2" key="1">
    <citation type="submission" date="2017-02" db="EMBL/GenBank/DDBJ databases">
        <title>Delving into the versatile metabolic prowess of the omnipresent phylum Bacteroidetes.</title>
        <authorList>
            <person name="Nobu M.K."/>
            <person name="Mei R."/>
            <person name="Narihiro T."/>
            <person name="Kuroda K."/>
            <person name="Liu W.-T."/>
        </authorList>
    </citation>
    <scope>NUCLEOTIDE SEQUENCE</scope>
    <source>
        <strain evidence="2">ADurb.Bin417</strain>
    </source>
</reference>
<feature type="signal peptide" evidence="1">
    <location>
        <begin position="1"/>
        <end position="25"/>
    </location>
</feature>
<dbReference type="SUPFAM" id="SSF75005">
    <property type="entry name" value="Arabinanase/levansucrase/invertase"/>
    <property type="match status" value="1"/>
</dbReference>
<feature type="chain" id="PRO_5012031110" description="Glycosyl hydrolase family 32 N-terminal domain-containing protein" evidence="1">
    <location>
        <begin position="26"/>
        <end position="481"/>
    </location>
</feature>
<dbReference type="Proteomes" id="UP000485484">
    <property type="component" value="Unassembled WGS sequence"/>
</dbReference>
<dbReference type="EMBL" id="MWAK01000029">
    <property type="protein sequence ID" value="OPZ93337.1"/>
    <property type="molecule type" value="Genomic_DNA"/>
</dbReference>
<dbReference type="AlphaFoldDB" id="A0A1V5MJA7"/>
<evidence type="ECO:0008006" key="3">
    <source>
        <dbReference type="Google" id="ProtNLM"/>
    </source>
</evidence>
<dbReference type="InterPro" id="IPR023296">
    <property type="entry name" value="Glyco_hydro_beta-prop_sf"/>
</dbReference>
<name>A0A1V5MJA7_UNCT6</name>
<evidence type="ECO:0000256" key="1">
    <source>
        <dbReference type="SAM" id="SignalP"/>
    </source>
</evidence>